<dbReference type="CDD" id="cd03414">
    <property type="entry name" value="CbiX_SirB_C"/>
    <property type="match status" value="1"/>
</dbReference>
<dbReference type="PANTHER" id="PTHR33542">
    <property type="entry name" value="SIROHYDROCHLORIN FERROCHELATASE, CHLOROPLASTIC"/>
    <property type="match status" value="1"/>
</dbReference>
<dbReference type="InterPro" id="IPR050963">
    <property type="entry name" value="Sirohydro_Cobaltochel/CbiX"/>
</dbReference>
<dbReference type="CDD" id="cd03416">
    <property type="entry name" value="CbiX_SirB_N"/>
    <property type="match status" value="1"/>
</dbReference>
<dbReference type="SUPFAM" id="SSF53800">
    <property type="entry name" value="Chelatase"/>
    <property type="match status" value="1"/>
</dbReference>
<dbReference type="InterPro" id="IPR002762">
    <property type="entry name" value="CbiX-like"/>
</dbReference>
<keyword evidence="2" id="KW-0456">Lyase</keyword>
<keyword evidence="4" id="KW-1185">Reference proteome</keyword>
<evidence type="ECO:0000256" key="1">
    <source>
        <dbReference type="ARBA" id="ARBA00022723"/>
    </source>
</evidence>
<dbReference type="Pfam" id="PF01903">
    <property type="entry name" value="CbiX"/>
    <property type="match status" value="2"/>
</dbReference>
<evidence type="ECO:0000313" key="3">
    <source>
        <dbReference type="EMBL" id="RKQ18128.1"/>
    </source>
</evidence>
<dbReference type="OrthoDB" id="9797895at2"/>
<gene>
    <name evidence="3" type="ORF">D8M03_06270</name>
</gene>
<dbReference type="GO" id="GO:0046872">
    <property type="term" value="F:metal ion binding"/>
    <property type="evidence" value="ECO:0007669"/>
    <property type="project" value="UniProtKB-KW"/>
</dbReference>
<dbReference type="GO" id="GO:0016829">
    <property type="term" value="F:lyase activity"/>
    <property type="evidence" value="ECO:0007669"/>
    <property type="project" value="UniProtKB-KW"/>
</dbReference>
<reference evidence="3 4" key="1">
    <citation type="journal article" date="2016" name="Antonie Van Leeuwenhoek">
        <title>Lysinibacillus endophyticus sp. nov., an indole-3-acetic acid producing endophytic bacterium isolated from corn root (Zea mays cv. Xinken-5).</title>
        <authorList>
            <person name="Yu J."/>
            <person name="Guan X."/>
            <person name="Liu C."/>
            <person name="Xiang W."/>
            <person name="Yu Z."/>
            <person name="Liu X."/>
            <person name="Wang G."/>
        </authorList>
    </citation>
    <scope>NUCLEOTIDE SEQUENCE [LARGE SCALE GENOMIC DNA]</scope>
    <source>
        <strain evidence="3 4">DSM 100506</strain>
    </source>
</reference>
<organism evidence="3 4">
    <name type="scientific">Ureibacillus endophyticus</name>
    <dbReference type="NCBI Taxonomy" id="1978490"/>
    <lineage>
        <taxon>Bacteria</taxon>
        <taxon>Bacillati</taxon>
        <taxon>Bacillota</taxon>
        <taxon>Bacilli</taxon>
        <taxon>Bacillales</taxon>
        <taxon>Caryophanaceae</taxon>
        <taxon>Ureibacillus</taxon>
    </lineage>
</organism>
<proteinExistence type="predicted"/>
<dbReference type="PANTHER" id="PTHR33542:SF3">
    <property type="entry name" value="SIROHYDROCHLORIN FERROCHELATASE, CHLOROPLASTIC"/>
    <property type="match status" value="1"/>
</dbReference>
<dbReference type="RefSeq" id="WP_121213926.1">
    <property type="nucleotide sequence ID" value="NZ_RBZN01000010.1"/>
</dbReference>
<dbReference type="EMBL" id="RBZN01000010">
    <property type="protein sequence ID" value="RKQ18128.1"/>
    <property type="molecule type" value="Genomic_DNA"/>
</dbReference>
<comment type="caution">
    <text evidence="3">The sequence shown here is derived from an EMBL/GenBank/DDBJ whole genome shotgun (WGS) entry which is preliminary data.</text>
</comment>
<accession>A0A494Z6E5</accession>
<dbReference type="AlphaFoldDB" id="A0A494Z6E5"/>
<dbReference type="Gene3D" id="3.40.50.1400">
    <property type="match status" value="2"/>
</dbReference>
<evidence type="ECO:0000256" key="2">
    <source>
        <dbReference type="ARBA" id="ARBA00023239"/>
    </source>
</evidence>
<evidence type="ECO:0000313" key="4">
    <source>
        <dbReference type="Proteomes" id="UP000272238"/>
    </source>
</evidence>
<name>A0A494Z6E5_9BACL</name>
<dbReference type="Proteomes" id="UP000272238">
    <property type="component" value="Unassembled WGS sequence"/>
</dbReference>
<protein>
    <submittedName>
        <fullName evidence="3">Sirohydrochlorin chelatase</fullName>
    </submittedName>
</protein>
<keyword evidence="1" id="KW-0479">Metal-binding</keyword>
<sequence>MEAVLYICHGSRVKSARDEAVAFVERCKEVRQERILQHCFLELAEPTIFQGVQQCVEQGATKIRAIPVLLLTANHATIDIPEEINRAKQHYPQLEIQMGEPIGVHPLLIDLLVERLQQTNQEVTPLSKVVLVGRGSTNSRVKQDLSQIANNLAEKISHPVEVSFLTGCEPYFSDKIATLDSINVDKVFIIPYFLFTGILIEGIRKTVEKVAGNHDCQFIICDYLGNSPVVVEALNERIEELV</sequence>